<feature type="transmembrane region" description="Helical" evidence="6">
    <location>
        <begin position="131"/>
        <end position="151"/>
    </location>
</feature>
<evidence type="ECO:0000256" key="3">
    <source>
        <dbReference type="ARBA" id="ARBA00022692"/>
    </source>
</evidence>
<evidence type="ECO:0008006" key="9">
    <source>
        <dbReference type="Google" id="ProtNLM"/>
    </source>
</evidence>
<feature type="transmembrane region" description="Helical" evidence="6">
    <location>
        <begin position="207"/>
        <end position="231"/>
    </location>
</feature>
<feature type="transmembrane region" description="Helical" evidence="6">
    <location>
        <begin position="309"/>
        <end position="328"/>
    </location>
</feature>
<dbReference type="Proteomes" id="UP000245086">
    <property type="component" value="Unassembled WGS sequence"/>
</dbReference>
<dbReference type="InterPro" id="IPR036259">
    <property type="entry name" value="MFS_trans_sf"/>
</dbReference>
<dbReference type="RefSeq" id="WP_108985605.1">
    <property type="nucleotide sequence ID" value="NZ_BFBR01000007.1"/>
</dbReference>
<feature type="transmembrane region" description="Helical" evidence="6">
    <location>
        <begin position="259"/>
        <end position="277"/>
    </location>
</feature>
<feature type="transmembrane region" description="Helical" evidence="6">
    <location>
        <begin position="180"/>
        <end position="200"/>
    </location>
</feature>
<dbReference type="InterPro" id="IPR004752">
    <property type="entry name" value="AmpG_permease/AT-1"/>
</dbReference>
<evidence type="ECO:0000256" key="1">
    <source>
        <dbReference type="ARBA" id="ARBA00004141"/>
    </source>
</evidence>
<gene>
    <name evidence="7" type="ORF">PbB2_02444</name>
</gene>
<feature type="transmembrane region" description="Helical" evidence="6">
    <location>
        <begin position="30"/>
        <end position="54"/>
    </location>
</feature>
<evidence type="ECO:0000256" key="5">
    <source>
        <dbReference type="ARBA" id="ARBA00023136"/>
    </source>
</evidence>
<dbReference type="Gene3D" id="1.20.1250.20">
    <property type="entry name" value="MFS general substrate transporter like domains"/>
    <property type="match status" value="1"/>
</dbReference>
<dbReference type="InterPro" id="IPR024371">
    <property type="entry name" value="AcetylCoA_trans_1-like"/>
</dbReference>
<keyword evidence="8" id="KW-1185">Reference proteome</keyword>
<protein>
    <recommendedName>
        <fullName evidence="9">Major facilitator superfamily (MFS) profile domain-containing protein</fullName>
    </recommendedName>
</protein>
<evidence type="ECO:0000256" key="6">
    <source>
        <dbReference type="SAM" id="Phobius"/>
    </source>
</evidence>
<keyword evidence="3 6" id="KW-0812">Transmembrane</keyword>
<keyword evidence="4 6" id="KW-1133">Transmembrane helix</keyword>
<dbReference type="PANTHER" id="PTHR12778:SF10">
    <property type="entry name" value="MAJOR FACILITATOR SUPERFAMILY DOMAIN-CONTAINING PROTEIN 3"/>
    <property type="match status" value="1"/>
</dbReference>
<feature type="transmembrane region" description="Helical" evidence="6">
    <location>
        <begin position="452"/>
        <end position="476"/>
    </location>
</feature>
<feature type="transmembrane region" description="Helical" evidence="6">
    <location>
        <begin position="400"/>
        <end position="418"/>
    </location>
</feature>
<evidence type="ECO:0000313" key="8">
    <source>
        <dbReference type="Proteomes" id="UP000245086"/>
    </source>
</evidence>
<evidence type="ECO:0000313" key="7">
    <source>
        <dbReference type="EMBL" id="GBF58756.1"/>
    </source>
</evidence>
<dbReference type="SUPFAM" id="SSF103473">
    <property type="entry name" value="MFS general substrate transporter"/>
    <property type="match status" value="1"/>
</dbReference>
<proteinExistence type="predicted"/>
<keyword evidence="5 6" id="KW-0472">Membrane</keyword>
<feature type="transmembrane region" description="Helical" evidence="6">
    <location>
        <begin position="359"/>
        <end position="380"/>
    </location>
</feature>
<dbReference type="GO" id="GO:0035348">
    <property type="term" value="P:acetyl-CoA transmembrane transport"/>
    <property type="evidence" value="ECO:0007669"/>
    <property type="project" value="InterPro"/>
</dbReference>
<dbReference type="OrthoDB" id="9787815at2"/>
<dbReference type="GO" id="GO:0008521">
    <property type="term" value="F:acetyl-CoA transmembrane transporter activity"/>
    <property type="evidence" value="ECO:0007669"/>
    <property type="project" value="InterPro"/>
</dbReference>
<dbReference type="AlphaFoldDB" id="A0A2P2ECH0"/>
<dbReference type="NCBIfam" id="TIGR00901">
    <property type="entry name" value="2A0125"/>
    <property type="match status" value="1"/>
</dbReference>
<dbReference type="EMBL" id="BFBR01000007">
    <property type="protein sequence ID" value="GBF58756.1"/>
    <property type="molecule type" value="Genomic_DNA"/>
</dbReference>
<feature type="transmembrane region" description="Helical" evidence="6">
    <location>
        <begin position="425"/>
        <end position="446"/>
    </location>
</feature>
<evidence type="ECO:0000256" key="4">
    <source>
        <dbReference type="ARBA" id="ARBA00022989"/>
    </source>
</evidence>
<feature type="transmembrane region" description="Helical" evidence="6">
    <location>
        <begin position="488"/>
        <end position="510"/>
    </location>
</feature>
<dbReference type="Pfam" id="PF13000">
    <property type="entry name" value="Acatn"/>
    <property type="match status" value="1"/>
</dbReference>
<dbReference type="GO" id="GO:0016020">
    <property type="term" value="C:membrane"/>
    <property type="evidence" value="ECO:0007669"/>
    <property type="project" value="UniProtKB-SubCell"/>
</dbReference>
<evidence type="ECO:0000256" key="2">
    <source>
        <dbReference type="ARBA" id="ARBA00022448"/>
    </source>
</evidence>
<keyword evidence="2" id="KW-0813">Transport</keyword>
<feature type="transmembrane region" description="Helical" evidence="6">
    <location>
        <begin position="101"/>
        <end position="119"/>
    </location>
</feature>
<name>A0A2P2ECH0_9PROT</name>
<comment type="caution">
    <text evidence="7">The sequence shown here is derived from an EMBL/GenBank/DDBJ whole genome shotgun (WGS) entry which is preliminary data.</text>
</comment>
<comment type="subcellular location">
    <subcellularLocation>
        <location evidence="1">Membrane</location>
        <topology evidence="1">Multi-pass membrane protein</topology>
    </subcellularLocation>
</comment>
<accession>A0A2P2ECH0</accession>
<sequence length="597" mass="62706">MAGTQADPTEQELGADAKVGIGAFFERPSLVMFGLGFAAGMPNQLAGLALAIWLREAGASLALIGLMGLATLTYALKFLWAPLVDRVAIPVLDKALGRRRAWMLLTQIVVIVGLLLMCTRDPALAFTPAGDATAAFIPFAACAVIIALAGATQDIAIDAWRIEVARDANRLGVLTATYQWGYRVAILLSGALPLFVAQSLNGDDYGWLGWAVAFAAMAGFMGLAILSTLLAPRESVAAAPRWEPPADVPDRGYGDYLEWAARLALMGLAACVLAVGLAGKAEPLAWLVGGLYGGTAAMGEALAAKPWGVWQQVGYALLGLSLVVVACLQVPGIKTRPGAYFKAALADPLADFFSRYKELASLILVFICVYRMADFVLNITSTMYLDAGFSKDTIAVAQKFFGAAMSAIGAGLSGWLVLKFGLFRCLVVGAFLQPISNLAFITITLTGPNIPALYVAIGIDNLSGMFAGTCLIMYMSMLTKEGFTATQYAVFSSLYALPGKIITALSGRIVEGAAKASETGWLAAMKPWFNHLPAEAFAAGGTKLGVSGQALAAGYTAFFFYSSIIGIIGIIMALVISRGPARAILEEEKRAEAAAAT</sequence>
<organism evidence="7 8">
    <name type="scientific">Candidatus Phycosocius bacilliformis</name>
    <dbReference type="NCBI Taxonomy" id="1445552"/>
    <lineage>
        <taxon>Bacteria</taxon>
        <taxon>Pseudomonadati</taxon>
        <taxon>Pseudomonadota</taxon>
        <taxon>Alphaproteobacteria</taxon>
        <taxon>Caulobacterales</taxon>
        <taxon>Caulobacterales incertae sedis</taxon>
        <taxon>Candidatus Phycosocius</taxon>
    </lineage>
</organism>
<dbReference type="PANTHER" id="PTHR12778">
    <property type="entry name" value="SOLUTE CARRIER FAMILY 33 ACETYL-COA TRANSPORTER -RELATED"/>
    <property type="match status" value="1"/>
</dbReference>
<feature type="transmembrane region" description="Helical" evidence="6">
    <location>
        <begin position="552"/>
        <end position="576"/>
    </location>
</feature>
<feature type="transmembrane region" description="Helical" evidence="6">
    <location>
        <begin position="61"/>
        <end position="81"/>
    </location>
</feature>
<reference evidence="7 8" key="1">
    <citation type="journal article" date="2018" name="Genome Announc.">
        <title>Draft Genome Sequence of "Candidatus Phycosocius bacilliformis," an Alphaproteobacterial Ectosymbiont of the Hydrocarbon-Producing Green Alga Botryococcus braunii.</title>
        <authorList>
            <person name="Tanabe Y."/>
            <person name="Yamaguchi H."/>
            <person name="Watanabe M.M."/>
        </authorList>
    </citation>
    <scope>NUCLEOTIDE SEQUENCE [LARGE SCALE GENOMIC DNA]</scope>
    <source>
        <strain evidence="7 8">BOTRYCO-2</strain>
    </source>
</reference>